<dbReference type="EMBL" id="JARXRN010000001">
    <property type="protein sequence ID" value="MDH5828908.1"/>
    <property type="molecule type" value="Genomic_DNA"/>
</dbReference>
<name>A0ABT6JE12_9GAMM</name>
<gene>
    <name evidence="1" type="ORF">QFW80_00015</name>
</gene>
<keyword evidence="2" id="KW-1185">Reference proteome</keyword>
<reference evidence="1 2" key="1">
    <citation type="submission" date="2023-04" db="EMBL/GenBank/DDBJ databases">
        <title>Luteimonas sp. M1R5S18.</title>
        <authorList>
            <person name="Sun J.-Q."/>
        </authorList>
    </citation>
    <scope>NUCLEOTIDE SEQUENCE [LARGE SCALE GENOMIC DNA]</scope>
    <source>
        <strain evidence="1 2">M1R5S18</strain>
    </source>
</reference>
<evidence type="ECO:0000313" key="2">
    <source>
        <dbReference type="Proteomes" id="UP001156831"/>
    </source>
</evidence>
<comment type="caution">
    <text evidence="1">The sequence shown here is derived from an EMBL/GenBank/DDBJ whole genome shotgun (WGS) entry which is preliminary data.</text>
</comment>
<dbReference type="Pfam" id="PF22281">
    <property type="entry name" value="DUF6959"/>
    <property type="match status" value="1"/>
</dbReference>
<dbReference type="Proteomes" id="UP001156831">
    <property type="component" value="Unassembled WGS sequence"/>
</dbReference>
<dbReference type="InterPro" id="IPR053801">
    <property type="entry name" value="DUF6959"/>
</dbReference>
<accession>A0ABT6JE12</accession>
<dbReference type="RefSeq" id="WP_280598793.1">
    <property type="nucleotide sequence ID" value="NZ_JARXRN010000001.1"/>
</dbReference>
<proteinExistence type="predicted"/>
<organism evidence="1 2">
    <name type="scientific">Luteimonas rhizosphaericola</name>
    <dbReference type="NCBI Taxonomy" id="3042024"/>
    <lineage>
        <taxon>Bacteria</taxon>
        <taxon>Pseudomonadati</taxon>
        <taxon>Pseudomonadota</taxon>
        <taxon>Gammaproteobacteria</taxon>
        <taxon>Lysobacterales</taxon>
        <taxon>Lysobacteraceae</taxon>
        <taxon>Luteimonas</taxon>
    </lineage>
</organism>
<protein>
    <submittedName>
        <fullName evidence="1">Uncharacterized protein</fullName>
    </submittedName>
</protein>
<evidence type="ECO:0000313" key="1">
    <source>
        <dbReference type="EMBL" id="MDH5828908.1"/>
    </source>
</evidence>
<sequence length="89" mass="9940">MRVENVEIFSDQSNLPVIRHPGRRFPGVLVQGDTLHMLCGLAAEALSDSPDARIELQELHTRLLGMLAHYKTVLNEHQVPLPYAETPDA</sequence>